<dbReference type="KEGG" id="crq:GCK72_001533"/>
<dbReference type="AlphaFoldDB" id="A0A6A5HSL4"/>
<evidence type="ECO:0000256" key="2">
    <source>
        <dbReference type="SAM" id="Phobius"/>
    </source>
</evidence>
<name>A0A6A5HSL4_CAERE</name>
<evidence type="ECO:0000313" key="4">
    <source>
        <dbReference type="Proteomes" id="UP000483820"/>
    </source>
</evidence>
<keyword evidence="2" id="KW-0812">Transmembrane</keyword>
<keyword evidence="2" id="KW-1133">Transmembrane helix</keyword>
<gene>
    <name evidence="3" type="ORF">GCK72_001533</name>
</gene>
<dbReference type="EMBL" id="WUAV01000001">
    <property type="protein sequence ID" value="KAF1769716.1"/>
    <property type="molecule type" value="Genomic_DNA"/>
</dbReference>
<dbReference type="Proteomes" id="UP000483820">
    <property type="component" value="Chromosome I"/>
</dbReference>
<feature type="compositionally biased region" description="Low complexity" evidence="1">
    <location>
        <begin position="69"/>
        <end position="88"/>
    </location>
</feature>
<dbReference type="GeneID" id="78773269"/>
<feature type="transmembrane region" description="Helical" evidence="2">
    <location>
        <begin position="6"/>
        <end position="30"/>
    </location>
</feature>
<evidence type="ECO:0000256" key="1">
    <source>
        <dbReference type="SAM" id="MobiDB-lite"/>
    </source>
</evidence>
<sequence>MVIYWILNVIHTFLNLILGLAVFFASFWLFNNNMEEYDRIEGVDLERRRRERMEEIRIILFFYGCFKPTSSTTRTSRISESSEATSSDESIESQMPPPYSSLK</sequence>
<feature type="region of interest" description="Disordered" evidence="1">
    <location>
        <begin position="68"/>
        <end position="103"/>
    </location>
</feature>
<organism evidence="3 4">
    <name type="scientific">Caenorhabditis remanei</name>
    <name type="common">Caenorhabditis vulgaris</name>
    <dbReference type="NCBI Taxonomy" id="31234"/>
    <lineage>
        <taxon>Eukaryota</taxon>
        <taxon>Metazoa</taxon>
        <taxon>Ecdysozoa</taxon>
        <taxon>Nematoda</taxon>
        <taxon>Chromadorea</taxon>
        <taxon>Rhabditida</taxon>
        <taxon>Rhabditina</taxon>
        <taxon>Rhabditomorpha</taxon>
        <taxon>Rhabditoidea</taxon>
        <taxon>Rhabditidae</taxon>
        <taxon>Peloderinae</taxon>
        <taxon>Caenorhabditis</taxon>
    </lineage>
</organism>
<keyword evidence="2" id="KW-0472">Membrane</keyword>
<proteinExistence type="predicted"/>
<evidence type="ECO:0000313" key="3">
    <source>
        <dbReference type="EMBL" id="KAF1769716.1"/>
    </source>
</evidence>
<dbReference type="RefSeq" id="XP_053591658.1">
    <property type="nucleotide sequence ID" value="XM_053723013.1"/>
</dbReference>
<protein>
    <submittedName>
        <fullName evidence="3">Uncharacterized protein</fullName>
    </submittedName>
</protein>
<dbReference type="CTD" id="78773269"/>
<reference evidence="3 4" key="1">
    <citation type="submission" date="2019-12" db="EMBL/GenBank/DDBJ databases">
        <title>Chromosome-level assembly of the Caenorhabditis remanei genome.</title>
        <authorList>
            <person name="Teterina A.A."/>
            <person name="Willis J.H."/>
            <person name="Phillips P.C."/>
        </authorList>
    </citation>
    <scope>NUCLEOTIDE SEQUENCE [LARGE SCALE GENOMIC DNA]</scope>
    <source>
        <strain evidence="3 4">PX506</strain>
        <tissue evidence="3">Whole organism</tissue>
    </source>
</reference>
<comment type="caution">
    <text evidence="3">The sequence shown here is derived from an EMBL/GenBank/DDBJ whole genome shotgun (WGS) entry which is preliminary data.</text>
</comment>
<accession>A0A6A5HSL4</accession>